<accession>A0A6G1EQE0</accession>
<reference evidence="2 3" key="1">
    <citation type="submission" date="2019-11" db="EMBL/GenBank/DDBJ databases">
        <title>Whole genome sequence of Oryza granulata.</title>
        <authorList>
            <person name="Li W."/>
        </authorList>
    </citation>
    <scope>NUCLEOTIDE SEQUENCE [LARGE SCALE GENOMIC DNA]</scope>
    <source>
        <strain evidence="3">cv. Menghai</strain>
        <tissue evidence="2">Leaf</tissue>
    </source>
</reference>
<proteinExistence type="predicted"/>
<protein>
    <submittedName>
        <fullName evidence="2">Uncharacterized protein</fullName>
    </submittedName>
</protein>
<dbReference type="Proteomes" id="UP000479710">
    <property type="component" value="Unassembled WGS sequence"/>
</dbReference>
<keyword evidence="3" id="KW-1185">Reference proteome</keyword>
<feature type="region of interest" description="Disordered" evidence="1">
    <location>
        <begin position="184"/>
        <end position="204"/>
    </location>
</feature>
<feature type="compositionally biased region" description="Gly residues" evidence="1">
    <location>
        <begin position="195"/>
        <end position="204"/>
    </location>
</feature>
<dbReference type="AlphaFoldDB" id="A0A6G1EQE0"/>
<evidence type="ECO:0000313" key="2">
    <source>
        <dbReference type="EMBL" id="KAF0926868.1"/>
    </source>
</evidence>
<organism evidence="2 3">
    <name type="scientific">Oryza meyeriana var. granulata</name>
    <dbReference type="NCBI Taxonomy" id="110450"/>
    <lineage>
        <taxon>Eukaryota</taxon>
        <taxon>Viridiplantae</taxon>
        <taxon>Streptophyta</taxon>
        <taxon>Embryophyta</taxon>
        <taxon>Tracheophyta</taxon>
        <taxon>Spermatophyta</taxon>
        <taxon>Magnoliopsida</taxon>
        <taxon>Liliopsida</taxon>
        <taxon>Poales</taxon>
        <taxon>Poaceae</taxon>
        <taxon>BOP clade</taxon>
        <taxon>Oryzoideae</taxon>
        <taxon>Oryzeae</taxon>
        <taxon>Oryzinae</taxon>
        <taxon>Oryza</taxon>
        <taxon>Oryza meyeriana</taxon>
    </lineage>
</organism>
<evidence type="ECO:0000256" key="1">
    <source>
        <dbReference type="SAM" id="MobiDB-lite"/>
    </source>
</evidence>
<dbReference type="EMBL" id="SPHZ02000003">
    <property type="protein sequence ID" value="KAF0926868.1"/>
    <property type="molecule type" value="Genomic_DNA"/>
</dbReference>
<comment type="caution">
    <text evidence="2">The sequence shown here is derived from an EMBL/GenBank/DDBJ whole genome shotgun (WGS) entry which is preliminary data.</text>
</comment>
<gene>
    <name evidence="2" type="ORF">E2562_027681</name>
</gene>
<evidence type="ECO:0000313" key="3">
    <source>
        <dbReference type="Proteomes" id="UP000479710"/>
    </source>
</evidence>
<name>A0A6G1EQE0_9ORYZ</name>
<sequence length="204" mass="21207">MEEGRCVTFPSHDGRRLTCGAAGPVEDRCVGEQNVRAMDGSEPQDLSMAQVWTATMVDERHNGGGVQPLWAAASAEELASQWLVQGVAERSAIERRGTGDRDLRWRRRLQARDFQRIPVTGSGRRGTGGVEVVVAGGGDDGCRRGISGGFRWWAVGTGEQEGAAAVVANGGGSGFKQGISGCGRRGAEGAAPVVEGGGSGGSIR</sequence>